<evidence type="ECO:0000313" key="6">
    <source>
        <dbReference type="Proteomes" id="UP001179952"/>
    </source>
</evidence>
<feature type="coiled-coil region" evidence="3">
    <location>
        <begin position="753"/>
        <end position="822"/>
    </location>
</feature>
<comment type="similarity">
    <text evidence="1">Belongs to the FPP family.</text>
</comment>
<keyword evidence="6" id="KW-1185">Reference proteome</keyword>
<sequence>MDHHKTWLWRRKSSEKTITAHEMESAAELEKSLVILNEKLSSALSESYAKDDILVQRKKVAEDAIAGWEKARAEASSNKRALDDALQQRSTAEEMIANLNAALKESMQKLHDSKEEYEQKIHDIVMKNTRELDRIQTSIEDKLAETSARLSELGVENSNLRKEIEVKEKVIEDLTKSKSRAEADFNALTVRLDSTEKNNASLRYEVRMLEKELQIRSQEREFNMRSADASHKQYVESAKKIAKLESECQKLRVLVRKRLPGPAALAKMRSEVELLGRNGVDSRNKRSNHPMGGTLVKHSSWENYHDASNKRVDPLLERLVTMEEENKILKEELTKKNVELQSSRTLCARTSSKLSQVEAQLGELTKGDSLLELARRSPVSYELPLASISENGGNDDNVSCAESWASALIVELDHFKNGKQRASSCRSFGESDLSLLDDFVEMERMAIVSVDKSSECSNCLMEEHTPILAPSQTNLLSSPSQVTGKEIILVANGHAGSESTNYGVTSNHLSVENDSSWIQDILQVIFEKHHATQKSLDYMLQEVRIALTNMNHSSGGNSSSVNGNSSSKPPPKSSDSYDGTNTVNQSQSDLEKSICKVIELIEGVRQPPFVDYGNQQILSGGADGSVLNKSSAAPNGYVARIFQWKNSELDSVLQHFLLVCNDLLRGKANIEKFVAELTTTLEWIMNHCFSLQDVSSMRDAIRKEFDCDETHSECQVEMGSSPNLEIRKVTQECQPPNEVTSFPMSAPNILYILSQMEEIELKLKQENKKMKHEITGMETRKKDLEERLHSETNKNKSLITQLQESAQNISSLQVELAAVKESQGLGGDEIENHYPNEDINSHVAFAKVEVQQKSSSLQNSSYGESEATCQELQLHLDSVGNKELPKHEVDQEERVLRTDWEISAASEKLAECQETILNLGKQLKALASPRDAVLFEKAMPNPLNAKNNRHLPLRDQMLAEDESKSDELNSPKTKEIICTTTYSPSTNEPKNKGLNTLALALVVPKKRRGGFGLLRRILSRKRRESRLMIH</sequence>
<protein>
    <submittedName>
        <fullName evidence="5">Filament-like plant protein 7</fullName>
    </submittedName>
</protein>
<reference evidence="5" key="1">
    <citation type="journal article" date="2023" name="Nat. Commun.">
        <title>Diploid and tetraploid genomes of Acorus and the evolution of monocots.</title>
        <authorList>
            <person name="Ma L."/>
            <person name="Liu K.W."/>
            <person name="Li Z."/>
            <person name="Hsiao Y.Y."/>
            <person name="Qi Y."/>
            <person name="Fu T."/>
            <person name="Tang G.D."/>
            <person name="Zhang D."/>
            <person name="Sun W.H."/>
            <person name="Liu D.K."/>
            <person name="Li Y."/>
            <person name="Chen G.Z."/>
            <person name="Liu X.D."/>
            <person name="Liao X.Y."/>
            <person name="Jiang Y.T."/>
            <person name="Yu X."/>
            <person name="Hao Y."/>
            <person name="Huang J."/>
            <person name="Zhao X.W."/>
            <person name="Ke S."/>
            <person name="Chen Y.Y."/>
            <person name="Wu W.L."/>
            <person name="Hsu J.L."/>
            <person name="Lin Y.F."/>
            <person name="Huang M.D."/>
            <person name="Li C.Y."/>
            <person name="Huang L."/>
            <person name="Wang Z.W."/>
            <person name="Zhao X."/>
            <person name="Zhong W.Y."/>
            <person name="Peng D.H."/>
            <person name="Ahmad S."/>
            <person name="Lan S."/>
            <person name="Zhang J.S."/>
            <person name="Tsai W.C."/>
            <person name="Van de Peer Y."/>
            <person name="Liu Z.J."/>
        </authorList>
    </citation>
    <scope>NUCLEOTIDE SEQUENCE</scope>
    <source>
        <strain evidence="5">SCP</strain>
    </source>
</reference>
<comment type="caution">
    <text evidence="5">The sequence shown here is derived from an EMBL/GenBank/DDBJ whole genome shotgun (WGS) entry which is preliminary data.</text>
</comment>
<feature type="compositionally biased region" description="Low complexity" evidence="4">
    <location>
        <begin position="553"/>
        <end position="567"/>
    </location>
</feature>
<name>A0AAV9BKP1_ACOGR</name>
<evidence type="ECO:0000256" key="4">
    <source>
        <dbReference type="SAM" id="MobiDB-lite"/>
    </source>
</evidence>
<dbReference type="EMBL" id="JAUJYN010000003">
    <property type="protein sequence ID" value="KAK1276927.1"/>
    <property type="molecule type" value="Genomic_DNA"/>
</dbReference>
<evidence type="ECO:0000256" key="1">
    <source>
        <dbReference type="ARBA" id="ARBA00005921"/>
    </source>
</evidence>
<dbReference type="PANTHER" id="PTHR31580:SF22">
    <property type="entry name" value="FILAMENT-LIKE PLANT PROTEIN 7"/>
    <property type="match status" value="1"/>
</dbReference>
<gene>
    <name evidence="5" type="ORF">QJS04_geneDACA001581</name>
</gene>
<proteinExistence type="inferred from homology"/>
<evidence type="ECO:0000256" key="3">
    <source>
        <dbReference type="SAM" id="Coils"/>
    </source>
</evidence>
<dbReference type="Proteomes" id="UP001179952">
    <property type="component" value="Unassembled WGS sequence"/>
</dbReference>
<dbReference type="AlphaFoldDB" id="A0AAV9BKP1"/>
<reference evidence="5" key="2">
    <citation type="submission" date="2023-06" db="EMBL/GenBank/DDBJ databases">
        <authorList>
            <person name="Ma L."/>
            <person name="Liu K.-W."/>
            <person name="Li Z."/>
            <person name="Hsiao Y.-Y."/>
            <person name="Qi Y."/>
            <person name="Fu T."/>
            <person name="Tang G."/>
            <person name="Zhang D."/>
            <person name="Sun W.-H."/>
            <person name="Liu D.-K."/>
            <person name="Li Y."/>
            <person name="Chen G.-Z."/>
            <person name="Liu X.-D."/>
            <person name="Liao X.-Y."/>
            <person name="Jiang Y.-T."/>
            <person name="Yu X."/>
            <person name="Hao Y."/>
            <person name="Huang J."/>
            <person name="Zhao X.-W."/>
            <person name="Ke S."/>
            <person name="Chen Y.-Y."/>
            <person name="Wu W.-L."/>
            <person name="Hsu J.-L."/>
            <person name="Lin Y.-F."/>
            <person name="Huang M.-D."/>
            <person name="Li C.-Y."/>
            <person name="Huang L."/>
            <person name="Wang Z.-W."/>
            <person name="Zhao X."/>
            <person name="Zhong W.-Y."/>
            <person name="Peng D.-H."/>
            <person name="Ahmad S."/>
            <person name="Lan S."/>
            <person name="Zhang J.-S."/>
            <person name="Tsai W.-C."/>
            <person name="Van De Peer Y."/>
            <person name="Liu Z.-J."/>
        </authorList>
    </citation>
    <scope>NUCLEOTIDE SEQUENCE</scope>
    <source>
        <strain evidence="5">SCP</strain>
        <tissue evidence="5">Leaves</tissue>
    </source>
</reference>
<accession>A0AAV9BKP1</accession>
<feature type="coiled-coil region" evidence="3">
    <location>
        <begin position="312"/>
        <end position="339"/>
    </location>
</feature>
<dbReference type="PANTHER" id="PTHR31580">
    <property type="entry name" value="FILAMENT-LIKE PLANT PROTEIN 4"/>
    <property type="match status" value="1"/>
</dbReference>
<organism evidence="5 6">
    <name type="scientific">Acorus gramineus</name>
    <name type="common">Dwarf sweet flag</name>
    <dbReference type="NCBI Taxonomy" id="55184"/>
    <lineage>
        <taxon>Eukaryota</taxon>
        <taxon>Viridiplantae</taxon>
        <taxon>Streptophyta</taxon>
        <taxon>Embryophyta</taxon>
        <taxon>Tracheophyta</taxon>
        <taxon>Spermatophyta</taxon>
        <taxon>Magnoliopsida</taxon>
        <taxon>Liliopsida</taxon>
        <taxon>Acoraceae</taxon>
        <taxon>Acorus</taxon>
    </lineage>
</organism>
<evidence type="ECO:0000313" key="5">
    <source>
        <dbReference type="EMBL" id="KAK1276927.1"/>
    </source>
</evidence>
<evidence type="ECO:0000256" key="2">
    <source>
        <dbReference type="ARBA" id="ARBA00023054"/>
    </source>
</evidence>
<keyword evidence="2 3" id="KW-0175">Coiled coil</keyword>
<feature type="region of interest" description="Disordered" evidence="4">
    <location>
        <begin position="551"/>
        <end position="586"/>
    </location>
</feature>
<feature type="coiled-coil region" evidence="3">
    <location>
        <begin position="82"/>
        <end position="212"/>
    </location>
</feature>
<feature type="compositionally biased region" description="Polar residues" evidence="4">
    <location>
        <begin position="577"/>
        <end position="586"/>
    </location>
</feature>
<dbReference type="InterPro" id="IPR008587">
    <property type="entry name" value="FPP_plant"/>
</dbReference>
<dbReference type="Pfam" id="PF05911">
    <property type="entry name" value="FPP"/>
    <property type="match status" value="1"/>
</dbReference>